<reference evidence="1 2" key="1">
    <citation type="submission" date="2011-06" db="EMBL/GenBank/DDBJ databases">
        <title>The Genome Sequence of Fusarium oxysporum FOSC 3-a.</title>
        <authorList>
            <consortium name="The Broad Institute Genome Sequencing Platform"/>
            <person name="Ma L.-J."/>
            <person name="Gale L.R."/>
            <person name="Schwartz D.C."/>
            <person name="Zhou S."/>
            <person name="Corby-Kistler H."/>
            <person name="Young S.K."/>
            <person name="Zeng Q."/>
            <person name="Gargeya S."/>
            <person name="Fitzgerald M."/>
            <person name="Haas B."/>
            <person name="Abouelleil A."/>
            <person name="Alvarado L."/>
            <person name="Arachchi H.M."/>
            <person name="Berlin A."/>
            <person name="Brown A."/>
            <person name="Chapman S.B."/>
            <person name="Chen Z."/>
            <person name="Dunbar C."/>
            <person name="Freedman E."/>
            <person name="Gearin G."/>
            <person name="Gellesch M."/>
            <person name="Goldberg J."/>
            <person name="Griggs A."/>
            <person name="Gujja S."/>
            <person name="Heiman D."/>
            <person name="Howarth C."/>
            <person name="Larson L."/>
            <person name="Lui A."/>
            <person name="MacDonald P.J.P."/>
            <person name="Mehta T."/>
            <person name="Montmayeur A."/>
            <person name="Murphy C."/>
            <person name="Neiman D."/>
            <person name="Pearson M."/>
            <person name="Priest M."/>
            <person name="Roberts A."/>
            <person name="Saif S."/>
            <person name="Shea T."/>
            <person name="Shenoy N."/>
            <person name="Sisk P."/>
            <person name="Stolte C."/>
            <person name="Sykes S."/>
            <person name="Wortman J."/>
            <person name="Nusbaum C."/>
            <person name="Birren B."/>
        </authorList>
    </citation>
    <scope>NUCLEOTIDE SEQUENCE [LARGE SCALE GENOMIC DNA]</scope>
    <source>
        <strain evidence="2">FOSC 3-a</strain>
    </source>
</reference>
<accession>W9HGC2</accession>
<gene>
    <name evidence="1" type="ORF">FOYG_16838</name>
</gene>
<dbReference type="HOGENOM" id="CLU_888631_0_0_1"/>
<protein>
    <submittedName>
        <fullName evidence="1">Uncharacterized protein</fullName>
    </submittedName>
</protein>
<evidence type="ECO:0000313" key="1">
    <source>
        <dbReference type="EMBL" id="EWY80044.1"/>
    </source>
</evidence>
<name>W9HGC2_FUSOX</name>
<proteinExistence type="predicted"/>
<dbReference type="Proteomes" id="UP000030753">
    <property type="component" value="Unassembled WGS sequence"/>
</dbReference>
<dbReference type="EMBL" id="JH717851">
    <property type="protein sequence ID" value="EWY80044.1"/>
    <property type="molecule type" value="Genomic_DNA"/>
</dbReference>
<evidence type="ECO:0000313" key="2">
    <source>
        <dbReference type="Proteomes" id="UP000030753"/>
    </source>
</evidence>
<organism evidence="1 2">
    <name type="scientific">Fusarium oxysporum NRRL 32931</name>
    <dbReference type="NCBI Taxonomy" id="660029"/>
    <lineage>
        <taxon>Eukaryota</taxon>
        <taxon>Fungi</taxon>
        <taxon>Dikarya</taxon>
        <taxon>Ascomycota</taxon>
        <taxon>Pezizomycotina</taxon>
        <taxon>Sordariomycetes</taxon>
        <taxon>Hypocreomycetidae</taxon>
        <taxon>Hypocreales</taxon>
        <taxon>Nectriaceae</taxon>
        <taxon>Fusarium</taxon>
        <taxon>Fusarium oxysporum species complex</taxon>
    </lineage>
</organism>
<dbReference type="AlphaFoldDB" id="W9HGC2"/>
<dbReference type="OrthoDB" id="4343396at2759"/>
<sequence>MDPVIFNFDHPKDIYPTLQRCSVASVGTSTTLHLTPLQQLAERLAVSNMALQNTEYAGRGYDDLAIVLIEPSDREDWLSHDDIMADKDHPSTMRYLDNSLQLAFRGKRDFRNTIVLDTRPFRCRKIKKGEAEYKRKENNAAAYAALEDSLDILRPKIIVVCNCDHSSVEDGLPPYLCTSVERAGETELVQLPNKHQCIKVSSFHPMYIERTNPDQRTERIMREYLFDACLVVAAQLLVGRTISGSGIFNIRHAAIWGPIIVPGRSGPTLSYKCATEDDIASETLIKDLKRLGLLGNPGDPTEIGQTWYNKLLASYELSAVTFDPAVVPISKVDPLLTFGPL</sequence>